<dbReference type="GO" id="GO:0016887">
    <property type="term" value="F:ATP hydrolysis activity"/>
    <property type="evidence" value="ECO:0007669"/>
    <property type="project" value="InterPro"/>
</dbReference>
<keyword evidence="6 11" id="KW-0067">ATP-binding</keyword>
<dbReference type="InterPro" id="IPR027417">
    <property type="entry name" value="P-loop_NTPase"/>
</dbReference>
<comment type="subcellular location">
    <subcellularLocation>
        <location evidence="1">Cell membrane</location>
        <topology evidence="1">Peripheral membrane protein</topology>
    </subcellularLocation>
</comment>
<dbReference type="PANTHER" id="PTHR42771:SF4">
    <property type="entry name" value="IRON(3+)-HYDROXAMATE IMPORT ATP-BINDING PROTEIN FHUC"/>
    <property type="match status" value="1"/>
</dbReference>
<evidence type="ECO:0000256" key="2">
    <source>
        <dbReference type="ARBA" id="ARBA00022448"/>
    </source>
</evidence>
<protein>
    <submittedName>
        <fullName evidence="11">Iron ABC transporter ATP-binding protein</fullName>
    </submittedName>
</protein>
<dbReference type="RefSeq" id="WP_116555793.1">
    <property type="nucleotide sequence ID" value="NZ_QCZG01000040.1"/>
</dbReference>
<evidence type="ECO:0000256" key="7">
    <source>
        <dbReference type="ARBA" id="ARBA00023004"/>
    </source>
</evidence>
<feature type="domain" description="ABC transporter" evidence="10">
    <location>
        <begin position="4"/>
        <end position="239"/>
    </location>
</feature>
<dbReference type="FunFam" id="3.40.50.300:FF:000134">
    <property type="entry name" value="Iron-enterobactin ABC transporter ATP-binding protein"/>
    <property type="match status" value="1"/>
</dbReference>
<dbReference type="InterPro" id="IPR003593">
    <property type="entry name" value="AAA+_ATPase"/>
</dbReference>
<dbReference type="GO" id="GO:0005524">
    <property type="term" value="F:ATP binding"/>
    <property type="evidence" value="ECO:0007669"/>
    <property type="project" value="UniProtKB-KW"/>
</dbReference>
<keyword evidence="7" id="KW-0408">Iron</keyword>
<dbReference type="OrthoDB" id="9787851at2"/>
<evidence type="ECO:0000313" key="11">
    <source>
        <dbReference type="EMBL" id="PWA08171.1"/>
    </source>
</evidence>
<evidence type="ECO:0000256" key="5">
    <source>
        <dbReference type="ARBA" id="ARBA00022741"/>
    </source>
</evidence>
<comment type="caution">
    <text evidence="11">The sequence shown here is derived from an EMBL/GenBank/DDBJ whole genome shotgun (WGS) entry which is preliminary data.</text>
</comment>
<keyword evidence="8" id="KW-0406">Ion transport</keyword>
<evidence type="ECO:0000259" key="10">
    <source>
        <dbReference type="PROSITE" id="PS50893"/>
    </source>
</evidence>
<dbReference type="PROSITE" id="PS00211">
    <property type="entry name" value="ABC_TRANSPORTER_1"/>
    <property type="match status" value="1"/>
</dbReference>
<dbReference type="SMART" id="SM00382">
    <property type="entry name" value="AAA"/>
    <property type="match status" value="1"/>
</dbReference>
<dbReference type="SUPFAM" id="SSF52540">
    <property type="entry name" value="P-loop containing nucleoside triphosphate hydrolases"/>
    <property type="match status" value="1"/>
</dbReference>
<dbReference type="InterPro" id="IPR051535">
    <property type="entry name" value="Siderophore_ABC-ATPase"/>
</dbReference>
<reference evidence="11 12" key="1">
    <citation type="submission" date="2018-04" db="EMBL/GenBank/DDBJ databases">
        <title>Camelliibacillus theae gen. nov., sp. nov., isolated from Pu'er tea.</title>
        <authorList>
            <person name="Niu L."/>
        </authorList>
    </citation>
    <scope>NUCLEOTIDE SEQUENCE [LARGE SCALE GENOMIC DNA]</scope>
    <source>
        <strain evidence="11 12">T8</strain>
    </source>
</reference>
<name>A0A2U1JSM7_9BACI</name>
<dbReference type="PROSITE" id="PS50893">
    <property type="entry name" value="ABC_TRANSPORTER_2"/>
    <property type="match status" value="1"/>
</dbReference>
<evidence type="ECO:0000256" key="8">
    <source>
        <dbReference type="ARBA" id="ARBA00023065"/>
    </source>
</evidence>
<keyword evidence="12" id="KW-1185">Reference proteome</keyword>
<evidence type="ECO:0000256" key="9">
    <source>
        <dbReference type="ARBA" id="ARBA00023136"/>
    </source>
</evidence>
<dbReference type="Gene3D" id="3.40.50.300">
    <property type="entry name" value="P-loop containing nucleotide triphosphate hydrolases"/>
    <property type="match status" value="1"/>
</dbReference>
<keyword evidence="5" id="KW-0547">Nucleotide-binding</keyword>
<accession>A0A2U1JSM7</accession>
<dbReference type="GO" id="GO:0006826">
    <property type="term" value="P:iron ion transport"/>
    <property type="evidence" value="ECO:0007669"/>
    <property type="project" value="UniProtKB-KW"/>
</dbReference>
<keyword evidence="2" id="KW-0813">Transport</keyword>
<dbReference type="GO" id="GO:0005886">
    <property type="term" value="C:plasma membrane"/>
    <property type="evidence" value="ECO:0007669"/>
    <property type="project" value="UniProtKB-SubCell"/>
</dbReference>
<dbReference type="AlphaFoldDB" id="A0A2U1JSM7"/>
<keyword evidence="3" id="KW-1003">Cell membrane</keyword>
<sequence>MSDLVSNSISHQIGTRPILQDVSFTIKKGKIYSIIGPNGCGKSTLLKTLARQNKPSNGFITWNGQNIYHISQKKIAKHIALLQQHTQRFDITVLQLISYGRTPHKSMFQKFDEKDERIVQWAIQQTNVESLLERNIASLSGGEAQRVWIAMALAQQTNLLFLDEPTTYLDIAHQIDLLEMIKKVNREHGVTIVMVLHDMNHAAHYSDGIIVMKDGAIYDVGAPAKVLNAKMFNEVFSVTLKTFYDDEEKKLFYELKGKRM</sequence>
<dbReference type="Pfam" id="PF00005">
    <property type="entry name" value="ABC_tran"/>
    <property type="match status" value="1"/>
</dbReference>
<evidence type="ECO:0000256" key="6">
    <source>
        <dbReference type="ARBA" id="ARBA00022840"/>
    </source>
</evidence>
<dbReference type="CDD" id="cd03214">
    <property type="entry name" value="ABC_Iron-Siderophores_B12_Hemin"/>
    <property type="match status" value="1"/>
</dbReference>
<dbReference type="EMBL" id="QCZG01000040">
    <property type="protein sequence ID" value="PWA08171.1"/>
    <property type="molecule type" value="Genomic_DNA"/>
</dbReference>
<evidence type="ECO:0000256" key="3">
    <source>
        <dbReference type="ARBA" id="ARBA00022475"/>
    </source>
</evidence>
<proteinExistence type="predicted"/>
<evidence type="ECO:0000256" key="4">
    <source>
        <dbReference type="ARBA" id="ARBA00022496"/>
    </source>
</evidence>
<dbReference type="Proteomes" id="UP000245998">
    <property type="component" value="Unassembled WGS sequence"/>
</dbReference>
<keyword evidence="9" id="KW-0472">Membrane</keyword>
<gene>
    <name evidence="11" type="ORF">DCC39_15410</name>
</gene>
<keyword evidence="4" id="KW-0410">Iron transport</keyword>
<evidence type="ECO:0000313" key="12">
    <source>
        <dbReference type="Proteomes" id="UP000245998"/>
    </source>
</evidence>
<organism evidence="11 12">
    <name type="scientific">Pueribacillus theae</name>
    <dbReference type="NCBI Taxonomy" id="2171751"/>
    <lineage>
        <taxon>Bacteria</taxon>
        <taxon>Bacillati</taxon>
        <taxon>Bacillota</taxon>
        <taxon>Bacilli</taxon>
        <taxon>Bacillales</taxon>
        <taxon>Bacillaceae</taxon>
        <taxon>Pueribacillus</taxon>
    </lineage>
</organism>
<dbReference type="InterPro" id="IPR003439">
    <property type="entry name" value="ABC_transporter-like_ATP-bd"/>
</dbReference>
<dbReference type="InterPro" id="IPR017871">
    <property type="entry name" value="ABC_transporter-like_CS"/>
</dbReference>
<evidence type="ECO:0000256" key="1">
    <source>
        <dbReference type="ARBA" id="ARBA00004202"/>
    </source>
</evidence>
<dbReference type="PANTHER" id="PTHR42771">
    <property type="entry name" value="IRON(3+)-HYDROXAMATE IMPORT ATP-BINDING PROTEIN FHUC"/>
    <property type="match status" value="1"/>
</dbReference>